<evidence type="ECO:0000313" key="2">
    <source>
        <dbReference type="EnsemblPlants" id="EMT03953"/>
    </source>
</evidence>
<sequence>MGNELLAADAPPAKRPAISSTTTTTTPTTAADGTATTISSLGQDQLLDIFLTPPTPPARARAALPCRPWLGAVRSSRSFRRLFRALHPAPLIGLFIDIDGAEP</sequence>
<protein>
    <recommendedName>
        <fullName evidence="3">F-box domain-containing protein</fullName>
    </recommendedName>
</protein>
<evidence type="ECO:0000256" key="1">
    <source>
        <dbReference type="SAM" id="MobiDB-lite"/>
    </source>
</evidence>
<reference evidence="2" key="1">
    <citation type="submission" date="2015-06" db="UniProtKB">
        <authorList>
            <consortium name="EnsemblPlants"/>
        </authorList>
    </citation>
    <scope>IDENTIFICATION</scope>
</reference>
<feature type="compositionally biased region" description="Low complexity" evidence="1">
    <location>
        <begin position="16"/>
        <end position="34"/>
    </location>
</feature>
<dbReference type="EnsemblPlants" id="EMT03953">
    <property type="protein sequence ID" value="EMT03953"/>
    <property type="gene ID" value="F775_43491"/>
</dbReference>
<evidence type="ECO:0008006" key="3">
    <source>
        <dbReference type="Google" id="ProtNLM"/>
    </source>
</evidence>
<name>M8BB35_AEGTA</name>
<dbReference type="PANTHER" id="PTHR33207">
    <property type="entry name" value="F-BOX DOMAIN CONTAINING PROTEIN-RELATED"/>
    <property type="match status" value="1"/>
</dbReference>
<feature type="region of interest" description="Disordered" evidence="1">
    <location>
        <begin position="1"/>
        <end position="34"/>
    </location>
</feature>
<proteinExistence type="predicted"/>
<organism evidence="2">
    <name type="scientific">Aegilops tauschii</name>
    <name type="common">Tausch's goatgrass</name>
    <name type="synonym">Aegilops squarrosa</name>
    <dbReference type="NCBI Taxonomy" id="37682"/>
    <lineage>
        <taxon>Eukaryota</taxon>
        <taxon>Viridiplantae</taxon>
        <taxon>Streptophyta</taxon>
        <taxon>Embryophyta</taxon>
        <taxon>Tracheophyta</taxon>
        <taxon>Spermatophyta</taxon>
        <taxon>Magnoliopsida</taxon>
        <taxon>Liliopsida</taxon>
        <taxon>Poales</taxon>
        <taxon>Poaceae</taxon>
        <taxon>BOP clade</taxon>
        <taxon>Pooideae</taxon>
        <taxon>Triticodae</taxon>
        <taxon>Triticeae</taxon>
        <taxon>Triticinae</taxon>
        <taxon>Aegilops</taxon>
    </lineage>
</organism>
<dbReference type="AlphaFoldDB" id="M8BB35"/>
<accession>M8BB35</accession>